<organism evidence="2 3">
    <name type="scientific">Faecalitalea cylindroides ATCC 27803</name>
    <dbReference type="NCBI Taxonomy" id="649755"/>
    <lineage>
        <taxon>Bacteria</taxon>
        <taxon>Bacillati</taxon>
        <taxon>Bacillota</taxon>
        <taxon>Erysipelotrichia</taxon>
        <taxon>Erysipelotrichales</taxon>
        <taxon>Erysipelotrichaceae</taxon>
        <taxon>Faecalitalea</taxon>
    </lineage>
</organism>
<sequence length="112" mass="12619">MIFLKYDIKVRIGQKEASFGKGVIELMEGVERTGSLSAAYKAMNMSSSKAWKIIQRAQQDLGIVLFESKSGGADGGHTIITAQGKELMRKYRSMMLEIERQAEISFQKYFTE</sequence>
<protein>
    <submittedName>
        <fullName evidence="2">Transcriptional regulator, LysR family</fullName>
    </submittedName>
</protein>
<gene>
    <name evidence="2" type="ORF">HMPREF0367_01567</name>
</gene>
<dbReference type="Gene3D" id="1.10.10.10">
    <property type="entry name" value="Winged helix-like DNA-binding domain superfamily/Winged helix DNA-binding domain"/>
    <property type="match status" value="1"/>
</dbReference>
<dbReference type="Pfam" id="PF00126">
    <property type="entry name" value="HTH_1"/>
    <property type="match status" value="1"/>
</dbReference>
<proteinExistence type="predicted"/>
<reference evidence="2 3" key="1">
    <citation type="submission" date="2013-06" db="EMBL/GenBank/DDBJ databases">
        <authorList>
            <person name="Weinstock G."/>
            <person name="Sodergren E."/>
            <person name="Lobos E.A."/>
            <person name="Fulton L."/>
            <person name="Fulton R."/>
            <person name="Courtney L."/>
            <person name="Fronick C."/>
            <person name="O'Laughlin M."/>
            <person name="Godfrey J."/>
            <person name="Wilson R.M."/>
            <person name="Miner T."/>
            <person name="Farmer C."/>
            <person name="Delehaunty K."/>
            <person name="Cordes M."/>
            <person name="Minx P."/>
            <person name="Tomlinson C."/>
            <person name="Chen J."/>
            <person name="Wollam A."/>
            <person name="Pepin K.H."/>
            <person name="Bhonagiri V."/>
            <person name="Zhang X."/>
            <person name="Warren W."/>
            <person name="Mitreva M."/>
            <person name="Mardis E.R."/>
            <person name="Wilson R.K."/>
        </authorList>
    </citation>
    <scope>NUCLEOTIDE SEQUENCE [LARGE SCALE GENOMIC DNA]</scope>
    <source>
        <strain evidence="2 3">ATCC 27803</strain>
    </source>
</reference>
<feature type="domain" description="HTH lysR-type" evidence="1">
    <location>
        <begin position="26"/>
        <end position="84"/>
    </location>
</feature>
<dbReference type="PANTHER" id="PTHR30432">
    <property type="entry name" value="TRANSCRIPTIONAL REGULATOR MODE"/>
    <property type="match status" value="1"/>
</dbReference>
<accession>U2QNA3</accession>
<dbReference type="SUPFAM" id="SSF46785">
    <property type="entry name" value="Winged helix' DNA-binding domain"/>
    <property type="match status" value="1"/>
</dbReference>
<dbReference type="GO" id="GO:0003700">
    <property type="term" value="F:DNA-binding transcription factor activity"/>
    <property type="evidence" value="ECO:0007669"/>
    <property type="project" value="InterPro"/>
</dbReference>
<dbReference type="RefSeq" id="WP_248660656.1">
    <property type="nucleotide sequence ID" value="NZ_KI270964.1"/>
</dbReference>
<comment type="caution">
    <text evidence="2">The sequence shown here is derived from an EMBL/GenBank/DDBJ whole genome shotgun (WGS) entry which is preliminary data.</text>
</comment>
<evidence type="ECO:0000313" key="2">
    <source>
        <dbReference type="EMBL" id="ERK42798.1"/>
    </source>
</evidence>
<dbReference type="InterPro" id="IPR036388">
    <property type="entry name" value="WH-like_DNA-bd_sf"/>
</dbReference>
<dbReference type="PANTHER" id="PTHR30432:SF1">
    <property type="entry name" value="DNA-BINDING TRANSCRIPTIONAL DUAL REGULATOR MODE"/>
    <property type="match status" value="1"/>
</dbReference>
<evidence type="ECO:0000259" key="1">
    <source>
        <dbReference type="Pfam" id="PF00126"/>
    </source>
</evidence>
<name>U2QNA3_9FIRM</name>
<dbReference type="EMBL" id="AWVI01000078">
    <property type="protein sequence ID" value="ERK42798.1"/>
    <property type="molecule type" value="Genomic_DNA"/>
</dbReference>
<dbReference type="HOGENOM" id="CLU_125440_3_0_9"/>
<dbReference type="Proteomes" id="UP000016658">
    <property type="component" value="Unassembled WGS sequence"/>
</dbReference>
<evidence type="ECO:0000313" key="3">
    <source>
        <dbReference type="Proteomes" id="UP000016658"/>
    </source>
</evidence>
<dbReference type="AlphaFoldDB" id="U2QNA3"/>
<dbReference type="InterPro" id="IPR051815">
    <property type="entry name" value="Molybdate_resp_trans_reg"/>
</dbReference>
<dbReference type="InterPro" id="IPR036390">
    <property type="entry name" value="WH_DNA-bd_sf"/>
</dbReference>
<dbReference type="InterPro" id="IPR000847">
    <property type="entry name" value="LysR_HTH_N"/>
</dbReference>